<proteinExistence type="predicted"/>
<dbReference type="AlphaFoldDB" id="A0A9P5NSA4"/>
<sequence>MSCTGPGSSLEDVVGSDTATLKLWRSKKVSSNTCVALHRKYWGKNVKEEEARWRNSPVASWWMWTPMISLTAAMSSIRMSAVSEFRKSGSVRIIYAFMTSWRSGWPRILWGVKLPVQSLPGILEYENRFGYIMHCAADLAKRSPSFGILTGRVICS</sequence>
<organism evidence="1 2">
    <name type="scientific">Gymnopilus junonius</name>
    <name type="common">Spectacular rustgill mushroom</name>
    <name type="synonym">Gymnopilus spectabilis subsp. junonius</name>
    <dbReference type="NCBI Taxonomy" id="109634"/>
    <lineage>
        <taxon>Eukaryota</taxon>
        <taxon>Fungi</taxon>
        <taxon>Dikarya</taxon>
        <taxon>Basidiomycota</taxon>
        <taxon>Agaricomycotina</taxon>
        <taxon>Agaricomycetes</taxon>
        <taxon>Agaricomycetidae</taxon>
        <taxon>Agaricales</taxon>
        <taxon>Agaricineae</taxon>
        <taxon>Hymenogastraceae</taxon>
        <taxon>Gymnopilus</taxon>
    </lineage>
</organism>
<name>A0A9P5NSA4_GYMJU</name>
<dbReference type="Proteomes" id="UP000724874">
    <property type="component" value="Unassembled WGS sequence"/>
</dbReference>
<accession>A0A9P5NSA4</accession>
<reference evidence="1" key="1">
    <citation type="submission" date="2020-11" db="EMBL/GenBank/DDBJ databases">
        <authorList>
            <consortium name="DOE Joint Genome Institute"/>
            <person name="Ahrendt S."/>
            <person name="Riley R."/>
            <person name="Andreopoulos W."/>
            <person name="LaButti K."/>
            <person name="Pangilinan J."/>
            <person name="Ruiz-duenas F.J."/>
            <person name="Barrasa J.M."/>
            <person name="Sanchez-Garcia M."/>
            <person name="Camarero S."/>
            <person name="Miyauchi S."/>
            <person name="Serrano A."/>
            <person name="Linde D."/>
            <person name="Babiker R."/>
            <person name="Drula E."/>
            <person name="Ayuso-Fernandez I."/>
            <person name="Pacheco R."/>
            <person name="Padilla G."/>
            <person name="Ferreira P."/>
            <person name="Barriuso J."/>
            <person name="Kellner H."/>
            <person name="Castanera R."/>
            <person name="Alfaro M."/>
            <person name="Ramirez L."/>
            <person name="Pisabarro A.G."/>
            <person name="Kuo A."/>
            <person name="Tritt A."/>
            <person name="Lipzen A."/>
            <person name="He G."/>
            <person name="Yan M."/>
            <person name="Ng V."/>
            <person name="Cullen D."/>
            <person name="Martin F."/>
            <person name="Rosso M.-N."/>
            <person name="Henrissat B."/>
            <person name="Hibbett D."/>
            <person name="Martinez A.T."/>
            <person name="Grigoriev I.V."/>
        </authorList>
    </citation>
    <scope>NUCLEOTIDE SEQUENCE</scope>
    <source>
        <strain evidence="1">AH 44721</strain>
    </source>
</reference>
<evidence type="ECO:0000313" key="2">
    <source>
        <dbReference type="Proteomes" id="UP000724874"/>
    </source>
</evidence>
<comment type="caution">
    <text evidence="1">The sequence shown here is derived from an EMBL/GenBank/DDBJ whole genome shotgun (WGS) entry which is preliminary data.</text>
</comment>
<gene>
    <name evidence="1" type="ORF">CPB84DRAFT_787140</name>
</gene>
<dbReference type="EMBL" id="JADNYJ010000031">
    <property type="protein sequence ID" value="KAF8903318.1"/>
    <property type="molecule type" value="Genomic_DNA"/>
</dbReference>
<keyword evidence="2" id="KW-1185">Reference proteome</keyword>
<evidence type="ECO:0000313" key="1">
    <source>
        <dbReference type="EMBL" id="KAF8903318.1"/>
    </source>
</evidence>
<protein>
    <submittedName>
        <fullName evidence="1">Uncharacterized protein</fullName>
    </submittedName>
</protein>